<evidence type="ECO:0000256" key="9">
    <source>
        <dbReference type="SAM" id="MobiDB-lite"/>
    </source>
</evidence>
<dbReference type="GO" id="GO:0006122">
    <property type="term" value="P:mitochondrial electron transport, ubiquinol to cytochrome c"/>
    <property type="evidence" value="ECO:0007669"/>
    <property type="project" value="InterPro"/>
</dbReference>
<accession>A0AAD5D4G2</accession>
<comment type="similarity">
    <text evidence="2">Belongs to the UQCRB/QCR7 family.</text>
</comment>
<comment type="caution">
    <text evidence="10">The sequence shown here is derived from an EMBL/GenBank/DDBJ whole genome shotgun (WGS) entry which is preliminary data.</text>
</comment>
<evidence type="ECO:0000313" key="11">
    <source>
        <dbReference type="Proteomes" id="UP001206925"/>
    </source>
</evidence>
<dbReference type="GO" id="GO:0005743">
    <property type="term" value="C:mitochondrial inner membrane"/>
    <property type="evidence" value="ECO:0007669"/>
    <property type="project" value="UniProtKB-SubCell"/>
</dbReference>
<dbReference type="PANTHER" id="PTHR12022:SF7">
    <property type="entry name" value="CYTOCHROME B-C1 COMPLEX SUBUNIT 7"/>
    <property type="match status" value="1"/>
</dbReference>
<keyword evidence="8" id="KW-0472">Membrane</keyword>
<evidence type="ECO:0000256" key="7">
    <source>
        <dbReference type="ARBA" id="ARBA00023128"/>
    </source>
</evidence>
<evidence type="ECO:0000256" key="6">
    <source>
        <dbReference type="ARBA" id="ARBA00022982"/>
    </source>
</evidence>
<feature type="region of interest" description="Disordered" evidence="9">
    <location>
        <begin position="307"/>
        <end position="343"/>
    </location>
</feature>
<protein>
    <submittedName>
        <fullName evidence="10">Uncharacterized protein</fullName>
    </submittedName>
</protein>
<evidence type="ECO:0000256" key="1">
    <source>
        <dbReference type="ARBA" id="ARBA00004443"/>
    </source>
</evidence>
<feature type="non-terminal residue" evidence="10">
    <location>
        <position position="386"/>
    </location>
</feature>
<name>A0AAD5D4G2_AMBAR</name>
<organism evidence="10 11">
    <name type="scientific">Ambrosia artemisiifolia</name>
    <name type="common">Common ragweed</name>
    <dbReference type="NCBI Taxonomy" id="4212"/>
    <lineage>
        <taxon>Eukaryota</taxon>
        <taxon>Viridiplantae</taxon>
        <taxon>Streptophyta</taxon>
        <taxon>Embryophyta</taxon>
        <taxon>Tracheophyta</taxon>
        <taxon>Spermatophyta</taxon>
        <taxon>Magnoliopsida</taxon>
        <taxon>eudicotyledons</taxon>
        <taxon>Gunneridae</taxon>
        <taxon>Pentapetalae</taxon>
        <taxon>asterids</taxon>
        <taxon>campanulids</taxon>
        <taxon>Asterales</taxon>
        <taxon>Asteraceae</taxon>
        <taxon>Asteroideae</taxon>
        <taxon>Heliantheae alliance</taxon>
        <taxon>Heliantheae</taxon>
        <taxon>Ambrosia</taxon>
    </lineage>
</organism>
<evidence type="ECO:0000256" key="8">
    <source>
        <dbReference type="ARBA" id="ARBA00023136"/>
    </source>
</evidence>
<keyword evidence="5" id="KW-0999">Mitochondrion inner membrane</keyword>
<proteinExistence type="inferred from homology"/>
<dbReference type="Proteomes" id="UP001206925">
    <property type="component" value="Unassembled WGS sequence"/>
</dbReference>
<keyword evidence="6" id="KW-0249">Electron transport</keyword>
<evidence type="ECO:0000256" key="2">
    <source>
        <dbReference type="ARBA" id="ARBA00008554"/>
    </source>
</evidence>
<dbReference type="EMBL" id="JAMZMK010005292">
    <property type="protein sequence ID" value="KAI7753738.1"/>
    <property type="molecule type" value="Genomic_DNA"/>
</dbReference>
<feature type="compositionally biased region" description="Low complexity" evidence="9">
    <location>
        <begin position="1"/>
        <end position="17"/>
    </location>
</feature>
<dbReference type="Pfam" id="PF02271">
    <property type="entry name" value="UCR_14kD"/>
    <property type="match status" value="1"/>
</dbReference>
<evidence type="ECO:0000256" key="5">
    <source>
        <dbReference type="ARBA" id="ARBA00022792"/>
    </source>
</evidence>
<keyword evidence="4" id="KW-0679">Respiratory chain</keyword>
<dbReference type="GO" id="GO:0045275">
    <property type="term" value="C:respiratory chain complex III"/>
    <property type="evidence" value="ECO:0007669"/>
    <property type="project" value="InterPro"/>
</dbReference>
<dbReference type="InterPro" id="IPR036544">
    <property type="entry name" value="QCR7_sf"/>
</dbReference>
<keyword evidence="11" id="KW-1185">Reference proteome</keyword>
<evidence type="ECO:0000313" key="10">
    <source>
        <dbReference type="EMBL" id="KAI7753738.1"/>
    </source>
</evidence>
<gene>
    <name evidence="10" type="ORF">M8C21_021258</name>
</gene>
<keyword evidence="7" id="KW-0496">Mitochondrion</keyword>
<dbReference type="SUPFAM" id="SSF81524">
    <property type="entry name" value="14 kDa protein of cytochrome bc1 complex (Ubiquinol-cytochrome c reductase)"/>
    <property type="match status" value="1"/>
</dbReference>
<sequence length="386" mass="43769">MEMGTTSNNEAATNNSNGPHVPEETSLNGEALRGKAKAVEVSPKTLGERSYTYSTLFPLPHQPPPSPSLKSELLHHHHHLPSPHPIPVASSLIPPHHRPPPITTVKLKQLPHRQPAMASIDQPLHQRLTARFIFNGFHGSNADFDFFGSKIHCWRGLRYDDLYDPMESLDIKEALARLPREIVDGVVGYQRLLRAMYLSMKHEYLSKDLQCLDVPTIDTSLKCEIYMMSRVRNYLQDQLLGFALIPLSDVIIKNDSMRSSSRSFKNAASIRESDYAFSHSAIYSRKNLKIKVGPKRIELWDITCSDRGQNKHSRSSISPPPRDDDDSGIRYKSRRSTPVRNGSGSAYIDQRAIGLLDLMHYGWDIDMKNLCWWMWYNGSGQEAGQQ</sequence>
<dbReference type="AlphaFoldDB" id="A0AAD5D4G2"/>
<reference evidence="10" key="1">
    <citation type="submission" date="2022-06" db="EMBL/GenBank/DDBJ databases">
        <title>Uncovering the hologenomic basis of an extraordinary plant invasion.</title>
        <authorList>
            <person name="Bieker V.C."/>
            <person name="Martin M.D."/>
            <person name="Gilbert T."/>
            <person name="Hodgins K."/>
            <person name="Battlay P."/>
            <person name="Petersen B."/>
            <person name="Wilson J."/>
        </authorList>
    </citation>
    <scope>NUCLEOTIDE SEQUENCE</scope>
    <source>
        <strain evidence="10">AA19_3_7</strain>
        <tissue evidence="10">Leaf</tissue>
    </source>
</reference>
<evidence type="ECO:0000256" key="4">
    <source>
        <dbReference type="ARBA" id="ARBA00022660"/>
    </source>
</evidence>
<dbReference type="Gene3D" id="1.10.1090.10">
    <property type="entry name" value="Cytochrome b-c1 complex subunit 7"/>
    <property type="match status" value="1"/>
</dbReference>
<dbReference type="InterPro" id="IPR003197">
    <property type="entry name" value="QCR7"/>
</dbReference>
<dbReference type="PANTHER" id="PTHR12022">
    <property type="entry name" value="UBIQUINOL-CYTOCHROME C REDUCTASE COMPLEX 14 KD PROTEIN"/>
    <property type="match status" value="1"/>
</dbReference>
<keyword evidence="3" id="KW-0813">Transport</keyword>
<feature type="region of interest" description="Disordered" evidence="9">
    <location>
        <begin position="1"/>
        <end position="43"/>
    </location>
</feature>
<evidence type="ECO:0000256" key="3">
    <source>
        <dbReference type="ARBA" id="ARBA00022448"/>
    </source>
</evidence>
<comment type="subcellular location">
    <subcellularLocation>
        <location evidence="1">Mitochondrion inner membrane</location>
        <topology evidence="1">Peripheral membrane protein</topology>
        <orientation evidence="1">Matrix side</orientation>
    </subcellularLocation>
</comment>